<dbReference type="InterPro" id="IPR048967">
    <property type="entry name" value="Aquarius_insert"/>
</dbReference>
<evidence type="ECO:0000259" key="6">
    <source>
        <dbReference type="Pfam" id="PF21143"/>
    </source>
</evidence>
<keyword evidence="1" id="KW-0508">mRNA splicing</keyword>
<dbReference type="InterPro" id="IPR027417">
    <property type="entry name" value="P-loop_NTPase"/>
</dbReference>
<keyword evidence="1" id="KW-0539">Nucleus</keyword>
<dbReference type="Pfam" id="PF21144">
    <property type="entry name" value="Aquarius_N_3rd"/>
    <property type="match status" value="1"/>
</dbReference>
<evidence type="ECO:0000259" key="4">
    <source>
        <dbReference type="Pfam" id="PF13087"/>
    </source>
</evidence>
<feature type="compositionally biased region" description="Basic and acidic residues" evidence="2">
    <location>
        <begin position="1503"/>
        <end position="1519"/>
    </location>
</feature>
<dbReference type="CDD" id="cd17935">
    <property type="entry name" value="EEXXQc_AQR"/>
    <property type="match status" value="1"/>
</dbReference>
<evidence type="ECO:0000256" key="2">
    <source>
        <dbReference type="SAM" id="MobiDB-lite"/>
    </source>
</evidence>
<dbReference type="GO" id="GO:0004386">
    <property type="term" value="F:helicase activity"/>
    <property type="evidence" value="ECO:0007669"/>
    <property type="project" value="InterPro"/>
</dbReference>
<feature type="domain" description="DNA2/NAM7 helicase helicase" evidence="3">
    <location>
        <begin position="890"/>
        <end position="1179"/>
    </location>
</feature>
<keyword evidence="1" id="KW-0507">mRNA processing</keyword>
<feature type="domain" description="DNA2/NAM7 helicase-like C-terminal" evidence="4">
    <location>
        <begin position="1188"/>
        <end position="1380"/>
    </location>
</feature>
<dbReference type="PANTHER" id="PTHR10887">
    <property type="entry name" value="DNA2/NAM7 HELICASE FAMILY"/>
    <property type="match status" value="1"/>
</dbReference>
<dbReference type="SUPFAM" id="SSF52540">
    <property type="entry name" value="P-loop containing nucleoside triphosphate hydrolases"/>
    <property type="match status" value="1"/>
</dbReference>
<dbReference type="InterPro" id="IPR041677">
    <property type="entry name" value="DNA2/NAM7_AAA_11"/>
</dbReference>
<proteinExistence type="inferred from homology"/>
<feature type="compositionally biased region" description="Polar residues" evidence="2">
    <location>
        <begin position="1468"/>
        <end position="1482"/>
    </location>
</feature>
<dbReference type="InterPro" id="IPR045055">
    <property type="entry name" value="DNA2/NAM7-like"/>
</dbReference>
<evidence type="ECO:0000259" key="3">
    <source>
        <dbReference type="Pfam" id="PF13086"/>
    </source>
</evidence>
<feature type="region of interest" description="Disordered" evidence="2">
    <location>
        <begin position="61"/>
        <end position="82"/>
    </location>
</feature>
<evidence type="ECO:0000259" key="5">
    <source>
        <dbReference type="Pfam" id="PF16399"/>
    </source>
</evidence>
<dbReference type="Pfam" id="PF21143">
    <property type="entry name" value="Aquarius_N_2nd"/>
    <property type="match status" value="1"/>
</dbReference>
<feature type="domain" description="RNA helicase aquarius N-terminal" evidence="5">
    <location>
        <begin position="55"/>
        <end position="476"/>
    </location>
</feature>
<feature type="domain" description="RNA helicase aquarius beta-barrel" evidence="6">
    <location>
        <begin position="558"/>
        <end position="727"/>
    </location>
</feature>
<dbReference type="InterPro" id="IPR041679">
    <property type="entry name" value="DNA2/NAM7-like_C"/>
</dbReference>
<evidence type="ECO:0000256" key="1">
    <source>
        <dbReference type="PIRNR" id="PIRNR038901"/>
    </source>
</evidence>
<keyword evidence="9" id="KW-1185">Reference proteome</keyword>
<comment type="caution">
    <text evidence="8">The sequence shown here is derived from an EMBL/GenBank/DDBJ whole genome shotgun (WGS) entry which is preliminary data.</text>
</comment>
<dbReference type="Pfam" id="PF13086">
    <property type="entry name" value="AAA_11"/>
    <property type="match status" value="1"/>
</dbReference>
<reference evidence="8 9" key="1">
    <citation type="journal article" date="2023" name="G3 (Bethesda)">
        <title>A haplotype-resolved chromosome-scale genome for Quercus rubra L. provides insights into the genetics of adaptive traits for red oak species.</title>
        <authorList>
            <person name="Kapoor B."/>
            <person name="Jenkins J."/>
            <person name="Schmutz J."/>
            <person name="Zhebentyayeva T."/>
            <person name="Kuelheim C."/>
            <person name="Coggeshall M."/>
            <person name="Heim C."/>
            <person name="Lasky J.R."/>
            <person name="Leites L."/>
            <person name="Islam-Faridi N."/>
            <person name="Romero-Severson J."/>
            <person name="DeLeo V.L."/>
            <person name="Lucas S.M."/>
            <person name="Lazic D."/>
            <person name="Gailing O."/>
            <person name="Carlson J."/>
            <person name="Staton M."/>
        </authorList>
    </citation>
    <scope>NUCLEOTIDE SEQUENCE [LARGE SCALE GENOMIC DNA]</scope>
    <source>
        <strain evidence="8">Pseudo-F2</strain>
    </source>
</reference>
<feature type="compositionally biased region" description="Gly residues" evidence="2">
    <location>
        <begin position="67"/>
        <end position="76"/>
    </location>
</feature>
<feature type="compositionally biased region" description="Low complexity" evidence="2">
    <location>
        <begin position="1520"/>
        <end position="1531"/>
    </location>
</feature>
<evidence type="ECO:0008006" key="10">
    <source>
        <dbReference type="Google" id="ProtNLM"/>
    </source>
</evidence>
<dbReference type="InterPro" id="IPR032174">
    <property type="entry name" value="Aquarius_N"/>
</dbReference>
<dbReference type="Proteomes" id="UP001324115">
    <property type="component" value="Unassembled WGS sequence"/>
</dbReference>
<comment type="similarity">
    <text evidence="1">Belongs to the CWF11 family.</text>
</comment>
<feature type="region of interest" description="Disordered" evidence="2">
    <location>
        <begin position="1468"/>
        <end position="1531"/>
    </location>
</feature>
<dbReference type="InterPro" id="IPR026300">
    <property type="entry name" value="CWF11_fam"/>
</dbReference>
<dbReference type="Pfam" id="PF13087">
    <property type="entry name" value="AAA_12"/>
    <property type="match status" value="1"/>
</dbReference>
<evidence type="ECO:0000313" key="9">
    <source>
        <dbReference type="Proteomes" id="UP001324115"/>
    </source>
</evidence>
<dbReference type="Pfam" id="PF16399">
    <property type="entry name" value="Aquarius_N_1st"/>
    <property type="match status" value="1"/>
</dbReference>
<gene>
    <name evidence="8" type="ORF">RGQ29_016588</name>
</gene>
<dbReference type="GO" id="GO:0000398">
    <property type="term" value="P:mRNA splicing, via spliceosome"/>
    <property type="evidence" value="ECO:0007669"/>
    <property type="project" value="InterPro"/>
</dbReference>
<feature type="domain" description="RNA helicase aquarius insertion" evidence="7">
    <location>
        <begin position="777"/>
        <end position="870"/>
    </location>
</feature>
<evidence type="ECO:0000259" key="7">
    <source>
        <dbReference type="Pfam" id="PF21144"/>
    </source>
</evidence>
<dbReference type="PIRSF" id="PIRSF038901">
    <property type="entry name" value="AQR_cwf11"/>
    <property type="match status" value="1"/>
</dbReference>
<dbReference type="FunFam" id="3.40.50.300:FF:000507">
    <property type="entry name" value="Pre-mRNA-splicing factor"/>
    <property type="match status" value="1"/>
</dbReference>
<dbReference type="InterPro" id="IPR047187">
    <property type="entry name" value="SF1_C_Upf1"/>
</dbReference>
<name>A0AAN7FKP4_QUERU</name>
<dbReference type="Gene3D" id="3.40.50.300">
    <property type="entry name" value="P-loop containing nucleotide triphosphate hydrolases"/>
    <property type="match status" value="2"/>
</dbReference>
<feature type="compositionally biased region" description="Basic and acidic residues" evidence="2">
    <location>
        <begin position="1483"/>
        <end position="1493"/>
    </location>
</feature>
<dbReference type="GO" id="GO:0003729">
    <property type="term" value="F:mRNA binding"/>
    <property type="evidence" value="ECO:0007669"/>
    <property type="project" value="TreeGrafter"/>
</dbReference>
<dbReference type="InterPro" id="IPR048966">
    <property type="entry name" value="Aquarius_b-barrel"/>
</dbReference>
<organism evidence="8 9">
    <name type="scientific">Quercus rubra</name>
    <name type="common">Northern red oak</name>
    <name type="synonym">Quercus borealis</name>
    <dbReference type="NCBI Taxonomy" id="3512"/>
    <lineage>
        <taxon>Eukaryota</taxon>
        <taxon>Viridiplantae</taxon>
        <taxon>Streptophyta</taxon>
        <taxon>Embryophyta</taxon>
        <taxon>Tracheophyta</taxon>
        <taxon>Spermatophyta</taxon>
        <taxon>Magnoliopsida</taxon>
        <taxon>eudicotyledons</taxon>
        <taxon>Gunneridae</taxon>
        <taxon>Pentapetalae</taxon>
        <taxon>rosids</taxon>
        <taxon>fabids</taxon>
        <taxon>Fagales</taxon>
        <taxon>Fagaceae</taxon>
        <taxon>Quercus</taxon>
    </lineage>
</organism>
<dbReference type="CDD" id="cd18808">
    <property type="entry name" value="SF1_C_Upf1"/>
    <property type="match status" value="1"/>
</dbReference>
<dbReference type="GO" id="GO:0071013">
    <property type="term" value="C:catalytic step 2 spliceosome"/>
    <property type="evidence" value="ECO:0007669"/>
    <property type="project" value="TreeGrafter"/>
</dbReference>
<evidence type="ECO:0000313" key="8">
    <source>
        <dbReference type="EMBL" id="KAK4592145.1"/>
    </source>
</evidence>
<sequence>MTKVYGTGAYDFKRHRVAEYPVDPTSSATQPAADKPVESALPSTITLLEIQRDRLTKIAEDNWSKATGGGGGGGKDSGGEKRFDPELVKEIYKTELLVKGGRKPVPLQRVMILEVSQYLENYLWPNFDPDAASFEHVMSMILMVNEKFRENVAAWVCFYDRKDIFKGFLERVLRLKEGIELSIAEKTNYLVFMINAFQSLGDEVVSETVLRLASLQSWHSLSYGRFQMELCLNQELIKKWKRMIKREAKEATKRGELFDPSTKLEVKFLRNLIEEFLEVLDSTVFSQEQHVNEDDKIIDAYGLKQVDDACVLYCERFMEFLIDLLSQLPTRRYLRPLVADVAVVAKCHLSALYKHEKGKLFAQLVDLLQFYEKFEINDHVGTQLTDDEVLQSHYDRFQSFQLLAFKKIPKLRELALANIGAINKRADLSKKLSELSPMDLRDLVCHKLKLISEEDPWSERVDFLIEVMVSFFEKQQSQKEAINALPLYPNEQIMWDESLVPSINYSGEGCLALPKLNLQFLTLHDYLLRNFNLFRLESTYEIREDIQEAVPHLLAYINNEAETAFRGWSRMAVPIKEFKITEVKQPNIGEVKPSSVTADVTFSISSYKAQIRSEWNALKEHDVLFLLSIRPSFEPLSAEEAAKASVPQRLGLQYVRGCEIIEVRDEDGTLMNDFTGRIKRDEWKPPKGELRTVTVALDTAQYHMDVSNIAEKGADDVYGTFNILMRRKPKENNFKAILESIRDLMNEYCIVPDWLHNVFLGYGNPSAAQWTNMPDLLEIVDFKDTFLDADHLKDSFPDDQVCFINPDGRENLQPMPPFRIRLPKTQKGGSHALTGNKISGVDSADGVNMEDTLIVEAYTPPDPGPYPQDQPKQNSVRFTPTQIGAIISGIQPGLTMVVGPPGTGKTDTAVQILNVLYHNCPSQRTLIITHSNQALNDLFEKIMQRDVPARYLLRLGQGEQELATDLDFSRQGRVNAMLVRRLELLGEVERLARSLQLPEDVGYTCETAGYFWLLHVYSRWEQFLAACAENEDKPTFVKDRFPFKEFFSDTPHPIFMGESFEKDMRAAKGCFRHLKTMFQELEECRAFELLKSTADRANYLMTKQAKIVAMTCTHAALKRKDFLQLGFKYDNLLMEESAQILEIETFIPMLLQRQEDGYARLKRCILIGDHHQLPPVVKNMAFQKYSHMDQSLFTRFVRLGIPYIELNAQGRARPSIAKLYNWRYRDLGDLPYVKEDAVFHRANAGFSYEYQLVDVPDYQGRGESAPSPWFYQNEGEAEYVVSVYMYLRLLGYPANKISILTTYNGQKLLIRDVINRRCVPYDFIGPPSKVTTVDKFQGQQNDFILLSLVRTRFVGHLRDVRRLVVAMSRARLGLYVFCRRSLFEQCYELQPTFQLLLQRPDRLALNLNEITSYTERHVEDTGPIHLVSGVEEMISIFNWRYQERYMSHQFDHYMTYSGQNDQQNSTTLFNAMDTDTPSVQHESSMEEDTRIDGDVLPASHSNGEVDKEASKNDENDRQPESSNSSEENMTE</sequence>
<dbReference type="PANTHER" id="PTHR10887:SF5">
    <property type="entry name" value="RNA HELICASE AQUARIUS"/>
    <property type="match status" value="1"/>
</dbReference>
<comment type="subcellular location">
    <subcellularLocation>
        <location evidence="1">Nucleus</location>
    </subcellularLocation>
</comment>
<protein>
    <recommendedName>
        <fullName evidence="10">Intron-binding protein aquarius</fullName>
    </recommendedName>
</protein>
<dbReference type="EMBL" id="JAXUIC010000004">
    <property type="protein sequence ID" value="KAK4592145.1"/>
    <property type="molecule type" value="Genomic_DNA"/>
</dbReference>
<accession>A0AAN7FKP4</accession>